<gene>
    <name evidence="2" type="ORF">Tci_064289</name>
</gene>
<dbReference type="InterPro" id="IPR012337">
    <property type="entry name" value="RNaseH-like_sf"/>
</dbReference>
<evidence type="ECO:0000256" key="1">
    <source>
        <dbReference type="SAM" id="MobiDB-lite"/>
    </source>
</evidence>
<dbReference type="Gene3D" id="3.30.420.10">
    <property type="entry name" value="Ribonuclease H-like superfamily/Ribonuclease H"/>
    <property type="match status" value="1"/>
</dbReference>
<reference evidence="2" key="1">
    <citation type="journal article" date="2019" name="Sci. Rep.">
        <title>Draft genome of Tanacetum cinerariifolium, the natural source of mosquito coil.</title>
        <authorList>
            <person name="Yamashiro T."/>
            <person name="Shiraishi A."/>
            <person name="Satake H."/>
            <person name="Nakayama K."/>
        </authorList>
    </citation>
    <scope>NUCLEOTIDE SEQUENCE</scope>
</reference>
<dbReference type="SUPFAM" id="SSF53098">
    <property type="entry name" value="Ribonuclease H-like"/>
    <property type="match status" value="1"/>
</dbReference>
<dbReference type="GO" id="GO:0003676">
    <property type="term" value="F:nucleic acid binding"/>
    <property type="evidence" value="ECO:0007669"/>
    <property type="project" value="InterPro"/>
</dbReference>
<name>A0A6L2P1D2_TANCI</name>
<proteinExistence type="predicted"/>
<dbReference type="EMBL" id="BKCJ010010599">
    <property type="protein sequence ID" value="GEU92311.1"/>
    <property type="molecule type" value="Genomic_DNA"/>
</dbReference>
<dbReference type="InterPro" id="IPR052160">
    <property type="entry name" value="Gypsy_RT_Integrase-like"/>
</dbReference>
<dbReference type="InterPro" id="IPR036397">
    <property type="entry name" value="RNaseH_sf"/>
</dbReference>
<accession>A0A6L2P1D2</accession>
<sequence>MAPATRSIAGTSNNEDGGVNERFRSLEESLAQVTKAMQEMVTMNQRGNGNGRNQNQNLLARMTKVEFPKFLGDDVKGWIFRCEKFFSINEVFENQKAYHPQRDGQTKVVNGCLEGYLRCMTGEHPKEWIKWLPLAELWYNTNFHTSIHTTPFEVVYGKTPLIHVPYMGGLSKVDAVDRSLLARENVIKMLKFHLQRSQNRMKQQANKSRTKR</sequence>
<dbReference type="AlphaFoldDB" id="A0A6L2P1D2"/>
<feature type="region of interest" description="Disordered" evidence="1">
    <location>
        <begin position="1"/>
        <end position="20"/>
    </location>
</feature>
<protein>
    <submittedName>
        <fullName evidence="2">Retrotransposable element Tf2</fullName>
    </submittedName>
</protein>
<comment type="caution">
    <text evidence="2">The sequence shown here is derived from an EMBL/GenBank/DDBJ whole genome shotgun (WGS) entry which is preliminary data.</text>
</comment>
<organism evidence="2">
    <name type="scientific">Tanacetum cinerariifolium</name>
    <name type="common">Dalmatian daisy</name>
    <name type="synonym">Chrysanthemum cinerariifolium</name>
    <dbReference type="NCBI Taxonomy" id="118510"/>
    <lineage>
        <taxon>Eukaryota</taxon>
        <taxon>Viridiplantae</taxon>
        <taxon>Streptophyta</taxon>
        <taxon>Embryophyta</taxon>
        <taxon>Tracheophyta</taxon>
        <taxon>Spermatophyta</taxon>
        <taxon>Magnoliopsida</taxon>
        <taxon>eudicotyledons</taxon>
        <taxon>Gunneridae</taxon>
        <taxon>Pentapetalae</taxon>
        <taxon>asterids</taxon>
        <taxon>campanulids</taxon>
        <taxon>Asterales</taxon>
        <taxon>Asteraceae</taxon>
        <taxon>Asteroideae</taxon>
        <taxon>Anthemideae</taxon>
        <taxon>Anthemidinae</taxon>
        <taxon>Tanacetum</taxon>
    </lineage>
</organism>
<dbReference type="PANTHER" id="PTHR47266">
    <property type="entry name" value="ENDONUCLEASE-RELATED"/>
    <property type="match status" value="1"/>
</dbReference>
<evidence type="ECO:0000313" key="2">
    <source>
        <dbReference type="EMBL" id="GEU92311.1"/>
    </source>
</evidence>